<proteinExistence type="predicted"/>
<accession>A0A8H6YKE9</accession>
<comment type="caution">
    <text evidence="1">The sequence shown here is derived from an EMBL/GenBank/DDBJ whole genome shotgun (WGS) entry which is preliminary data.</text>
</comment>
<keyword evidence="2" id="KW-1185">Reference proteome</keyword>
<name>A0A8H6YKE9_9AGAR</name>
<dbReference type="EMBL" id="JACAZH010000008">
    <property type="protein sequence ID" value="KAF7361508.1"/>
    <property type="molecule type" value="Genomic_DNA"/>
</dbReference>
<gene>
    <name evidence="1" type="ORF">MSAN_01184400</name>
</gene>
<evidence type="ECO:0000313" key="1">
    <source>
        <dbReference type="EMBL" id="KAF7361508.1"/>
    </source>
</evidence>
<organism evidence="1 2">
    <name type="scientific">Mycena sanguinolenta</name>
    <dbReference type="NCBI Taxonomy" id="230812"/>
    <lineage>
        <taxon>Eukaryota</taxon>
        <taxon>Fungi</taxon>
        <taxon>Dikarya</taxon>
        <taxon>Basidiomycota</taxon>
        <taxon>Agaricomycotina</taxon>
        <taxon>Agaricomycetes</taxon>
        <taxon>Agaricomycetidae</taxon>
        <taxon>Agaricales</taxon>
        <taxon>Marasmiineae</taxon>
        <taxon>Mycenaceae</taxon>
        <taxon>Mycena</taxon>
    </lineage>
</organism>
<dbReference type="Proteomes" id="UP000623467">
    <property type="component" value="Unassembled WGS sequence"/>
</dbReference>
<protein>
    <submittedName>
        <fullName evidence="1">Uncharacterized protein</fullName>
    </submittedName>
</protein>
<evidence type="ECO:0000313" key="2">
    <source>
        <dbReference type="Proteomes" id="UP000623467"/>
    </source>
</evidence>
<reference evidence="1" key="1">
    <citation type="submission" date="2020-05" db="EMBL/GenBank/DDBJ databases">
        <title>Mycena genomes resolve the evolution of fungal bioluminescence.</title>
        <authorList>
            <person name="Tsai I.J."/>
        </authorList>
    </citation>
    <scope>NUCLEOTIDE SEQUENCE</scope>
    <source>
        <strain evidence="1">160909Yilan</strain>
    </source>
</reference>
<sequence>MSAEEFRARILELDTKIDFHKELLKKLHNDKSLQRQPNVVHDPIARLLLEISSQIFLQSLSPLPKLRGMSPCCLRGAVVSLQASRVLHQFELDVRRCGFYEARCLWAWHSFPAAAYLTQSLGVPVPCHTWTDIALSTSDLWDSHSD</sequence>
<dbReference type="AlphaFoldDB" id="A0A8H6YKE9"/>